<dbReference type="KEGG" id="vai:BU251_04335"/>
<proteinExistence type="predicted"/>
<evidence type="ECO:0000256" key="1">
    <source>
        <dbReference type="ARBA" id="ARBA00022679"/>
    </source>
</evidence>
<dbReference type="Pfam" id="PF13439">
    <property type="entry name" value="Glyco_transf_4"/>
    <property type="match status" value="1"/>
</dbReference>
<evidence type="ECO:0000259" key="3">
    <source>
        <dbReference type="Pfam" id="PF13439"/>
    </source>
</evidence>
<dbReference type="PANTHER" id="PTHR46401">
    <property type="entry name" value="GLYCOSYLTRANSFERASE WBBK-RELATED"/>
    <property type="match status" value="1"/>
</dbReference>
<dbReference type="EMBL" id="CP019384">
    <property type="protein sequence ID" value="QAT17016.1"/>
    <property type="molecule type" value="Genomic_DNA"/>
</dbReference>
<dbReference type="CDD" id="cd03801">
    <property type="entry name" value="GT4_PimA-like"/>
    <property type="match status" value="1"/>
</dbReference>
<feature type="domain" description="Glycosyltransferase subfamily 4-like N-terminal" evidence="3">
    <location>
        <begin position="13"/>
        <end position="188"/>
    </location>
</feature>
<dbReference type="Pfam" id="PF00534">
    <property type="entry name" value="Glycos_transf_1"/>
    <property type="match status" value="1"/>
</dbReference>
<dbReference type="OrthoDB" id="9795068at2"/>
<keyword evidence="5" id="KW-1185">Reference proteome</keyword>
<protein>
    <submittedName>
        <fullName evidence="4">Glycosyltransferase</fullName>
    </submittedName>
</protein>
<dbReference type="InterPro" id="IPR028098">
    <property type="entry name" value="Glyco_trans_4-like_N"/>
</dbReference>
<dbReference type="RefSeq" id="WP_128699656.1">
    <property type="nucleotide sequence ID" value="NZ_CP019384.1"/>
</dbReference>
<evidence type="ECO:0000313" key="4">
    <source>
        <dbReference type="EMBL" id="QAT17016.1"/>
    </source>
</evidence>
<evidence type="ECO:0000313" key="5">
    <source>
        <dbReference type="Proteomes" id="UP000287243"/>
    </source>
</evidence>
<keyword evidence="1 4" id="KW-0808">Transferase</keyword>
<dbReference type="GO" id="GO:0016757">
    <property type="term" value="F:glycosyltransferase activity"/>
    <property type="evidence" value="ECO:0007669"/>
    <property type="project" value="InterPro"/>
</dbReference>
<dbReference type="PANTHER" id="PTHR46401:SF2">
    <property type="entry name" value="GLYCOSYLTRANSFERASE WBBK-RELATED"/>
    <property type="match status" value="1"/>
</dbReference>
<evidence type="ECO:0000259" key="2">
    <source>
        <dbReference type="Pfam" id="PF00534"/>
    </source>
</evidence>
<feature type="domain" description="Glycosyl transferase family 1" evidence="2">
    <location>
        <begin position="207"/>
        <end position="354"/>
    </location>
</feature>
<dbReference type="Proteomes" id="UP000287243">
    <property type="component" value="Chromosome"/>
</dbReference>
<dbReference type="InterPro" id="IPR001296">
    <property type="entry name" value="Glyco_trans_1"/>
</dbReference>
<accession>A0A410P4C3</accession>
<reference evidence="4 5" key="1">
    <citation type="submission" date="2017-01" db="EMBL/GenBank/DDBJ databases">
        <title>First insights into the biology of 'candidatus Vampirococcus archaeovorus'.</title>
        <authorList>
            <person name="Kizina J."/>
            <person name="Jordan S."/>
            <person name="Stueber K."/>
            <person name="Reinhardt R."/>
            <person name="Harder J."/>
        </authorList>
    </citation>
    <scope>NUCLEOTIDE SEQUENCE [LARGE SCALE GENOMIC DNA]</scope>
    <source>
        <strain evidence="4 5">LiM</strain>
    </source>
</reference>
<dbReference type="SUPFAM" id="SSF53756">
    <property type="entry name" value="UDP-Glycosyltransferase/glycogen phosphorylase"/>
    <property type="match status" value="1"/>
</dbReference>
<name>A0A410P4C3_VELA1</name>
<organism evidence="4 5">
    <name type="scientific">Velamenicoccus archaeovorus</name>
    <dbReference type="NCBI Taxonomy" id="1930593"/>
    <lineage>
        <taxon>Bacteria</taxon>
        <taxon>Pseudomonadati</taxon>
        <taxon>Candidatus Omnitrophota</taxon>
        <taxon>Candidatus Velamenicoccus</taxon>
    </lineage>
</organism>
<dbReference type="AlphaFoldDB" id="A0A410P4C3"/>
<sequence length="391" mass="44152">MKILLVHPQMSFYGGAETVVIHLANELRNSGQNVSILTLSVCDEVRRACADIPFYLPPEPVMPALHHKNLADGIADFMKQIFLLRDLIKIHLSKADVVHIHNFPATWACALAGVRDAVWMCNEPPDSWNTLSRSPLHALLNSVGAHIDGYLVRRTAKRICGADRINADRIKKRYRHRVDIVPYGIDFDFFSRPPVDRQSILHKYGLSGHFVITQVGTVTVQKNQLESIKALFSVKKVFAQTCLVLAGPENQDYRRELDSFIDAHGLKDSVFFLGPLARKDIVELYHVSDLALFPVKTQGGWLAPFEALCAGTPVIVSETMGASDLIKTHDLGIVTNDYAEAVMEIYQNRKSYAEKARISREWVEKNLTWENFAKENLRIFTEVYRDKKGVV</sequence>
<dbReference type="Gene3D" id="3.40.50.2000">
    <property type="entry name" value="Glycogen Phosphorylase B"/>
    <property type="match status" value="2"/>
</dbReference>
<gene>
    <name evidence="4" type="ORF">BU251_04335</name>
</gene>